<comment type="pathway">
    <text evidence="2">Glycolipid biosynthesis; glycosylphosphatidylinositol-anchor biosynthesis.</text>
</comment>
<evidence type="ECO:0000256" key="7">
    <source>
        <dbReference type="ARBA" id="ARBA00022692"/>
    </source>
</evidence>
<evidence type="ECO:0000256" key="12">
    <source>
        <dbReference type="RuleBase" id="RU363075"/>
    </source>
</evidence>
<evidence type="ECO:0000256" key="2">
    <source>
        <dbReference type="ARBA" id="ARBA00004687"/>
    </source>
</evidence>
<evidence type="ECO:0000256" key="5">
    <source>
        <dbReference type="ARBA" id="ARBA00022676"/>
    </source>
</evidence>
<evidence type="ECO:0000313" key="15">
    <source>
        <dbReference type="Proteomes" id="UP000243515"/>
    </source>
</evidence>
<dbReference type="UniPathway" id="UPA00196"/>
<protein>
    <recommendedName>
        <fullName evidence="12">Mannosyltransferase</fullName>
        <ecNumber evidence="12">2.4.1.-</ecNumber>
    </recommendedName>
</protein>
<evidence type="ECO:0000256" key="11">
    <source>
        <dbReference type="ARBA" id="ARBA00024708"/>
    </source>
</evidence>
<dbReference type="EMBL" id="NPHW01002158">
    <property type="protein sequence ID" value="OXV12047.1"/>
    <property type="molecule type" value="Genomic_DNA"/>
</dbReference>
<comment type="caution">
    <text evidence="14">The sequence shown here is derived from an EMBL/GenBank/DDBJ whole genome shotgun (WGS) entry which is preliminary data.</text>
</comment>
<dbReference type="InterPro" id="IPR005599">
    <property type="entry name" value="GPI_mannosylTrfase"/>
</dbReference>
<sequence>MATASSPRPPPSASSPTDSTGPHRDTKTSAQALYFLNLRILLLLIAFRILNALCLSTFFQPDEFFQSLEPAWQIVWGPDSGAWITWEWRHQLRSSIPPFLFAAVYAVVRLLVSIWPPLSPSTVADLFIAAPKTLQAVIAAGGDYYTWKLAGRLYGEQSDAAWATLILTVLSPWQWFCSTRTLSNCLEATLTVMAWYWWPWAGSRGLQGQQGNHYSDGESFPERRGAAEDVRWGPAEWILLRKSLLFAALAGVLRPTNVLIWICLGGFALARATRAQRVRLLLEAFVCGCTVMGISVLLDRRYYGSWTLPPLKFLYFNIAQSLAVFYGRNDWHYYLSQGYPLLLTTALPFTLWGLYQALIPSGPCHGLIRRQLAIVCLFLPGVLSLISHKEVRFIYPLLPALHVLTAPPLLEAFRPAITNAAGAGVPRRLILLFLLLVNLSIALYTTLSHASGPLAVLSYLREQHLVHRQSFLGSSVMIPTEDPKRSMTVGFLMPCHSTPWRSHLVFPSIHAWALSCEPPVGLNVTRKAAYLDEADQFYDNPSHFLQHQMVGGLRYIPRRPSYLSSTHLRPVRPSTSAQDESLALRPHKWPDYLVFFAQLESTLHSALRSSSYGECWRTWNTAWHDDWRRRGDIVVWCLDPDAQQVWRNQNRKKASERRDRQFDRIIDSIKKQATAKGWRMGKQPSYLWRHWPFASASPRWSSSWLSNRIKRNTILEIFRTPPWPWSPTKVKKTSPRKPSSERDLWS</sequence>
<feature type="transmembrane region" description="Helical" evidence="12">
    <location>
        <begin position="367"/>
        <end position="386"/>
    </location>
</feature>
<keyword evidence="6" id="KW-0808">Transferase</keyword>
<evidence type="ECO:0000313" key="14">
    <source>
        <dbReference type="EMBL" id="OXV12047.1"/>
    </source>
</evidence>
<organism evidence="14 15">
    <name type="scientific">Elaphomyces granulatus</name>
    <dbReference type="NCBI Taxonomy" id="519963"/>
    <lineage>
        <taxon>Eukaryota</taxon>
        <taxon>Fungi</taxon>
        <taxon>Dikarya</taxon>
        <taxon>Ascomycota</taxon>
        <taxon>Pezizomycotina</taxon>
        <taxon>Eurotiomycetes</taxon>
        <taxon>Eurotiomycetidae</taxon>
        <taxon>Eurotiales</taxon>
        <taxon>Elaphomycetaceae</taxon>
        <taxon>Elaphomyces</taxon>
    </lineage>
</organism>
<keyword evidence="4" id="KW-0337">GPI-anchor biosynthesis</keyword>
<keyword evidence="7 12" id="KW-0812">Transmembrane</keyword>
<keyword evidence="5 12" id="KW-0328">Glycosyltransferase</keyword>
<keyword evidence="10 12" id="KW-0472">Membrane</keyword>
<dbReference type="GO" id="GO:0006506">
    <property type="term" value="P:GPI anchor biosynthetic process"/>
    <property type="evidence" value="ECO:0007669"/>
    <property type="project" value="UniProtKB-UniPathway"/>
</dbReference>
<feature type="transmembrane region" description="Helical" evidence="12">
    <location>
        <begin position="310"/>
        <end position="327"/>
    </location>
</feature>
<comment type="subcellular location">
    <subcellularLocation>
        <location evidence="1 12">Endoplasmic reticulum membrane</location>
        <topology evidence="1 12">Multi-pass membrane protein</topology>
    </subcellularLocation>
</comment>
<proteinExistence type="inferred from homology"/>
<reference evidence="14 15" key="1">
    <citation type="journal article" date="2015" name="Environ. Microbiol.">
        <title>Metagenome sequence of Elaphomyces granulatus from sporocarp tissue reveals Ascomycota ectomycorrhizal fingerprints of genome expansion and a Proteobacteria-rich microbiome.</title>
        <authorList>
            <person name="Quandt C.A."/>
            <person name="Kohler A."/>
            <person name="Hesse C.N."/>
            <person name="Sharpton T.J."/>
            <person name="Martin F."/>
            <person name="Spatafora J.W."/>
        </authorList>
    </citation>
    <scope>NUCLEOTIDE SEQUENCE [LARGE SCALE GENOMIC DNA]</scope>
    <source>
        <strain evidence="14 15">OSC145934</strain>
    </source>
</reference>
<feature type="transmembrane region" description="Helical" evidence="12">
    <location>
        <begin position="339"/>
        <end position="355"/>
    </location>
</feature>
<evidence type="ECO:0000256" key="1">
    <source>
        <dbReference type="ARBA" id="ARBA00004477"/>
    </source>
</evidence>
<evidence type="ECO:0000256" key="3">
    <source>
        <dbReference type="ARBA" id="ARBA00006065"/>
    </source>
</evidence>
<dbReference type="Proteomes" id="UP000243515">
    <property type="component" value="Unassembled WGS sequence"/>
</dbReference>
<keyword evidence="9 12" id="KW-1133">Transmembrane helix</keyword>
<dbReference type="Pfam" id="PF03901">
    <property type="entry name" value="Glyco_transf_22"/>
    <property type="match status" value="1"/>
</dbReference>
<dbReference type="GO" id="GO:0005789">
    <property type="term" value="C:endoplasmic reticulum membrane"/>
    <property type="evidence" value="ECO:0007669"/>
    <property type="project" value="UniProtKB-SubCell"/>
</dbReference>
<gene>
    <name evidence="14" type="ORF">Egran_00192</name>
</gene>
<evidence type="ECO:0000256" key="4">
    <source>
        <dbReference type="ARBA" id="ARBA00022502"/>
    </source>
</evidence>
<accession>A0A232M7G4</accession>
<feature type="region of interest" description="Disordered" evidence="13">
    <location>
        <begin position="724"/>
        <end position="746"/>
    </location>
</feature>
<name>A0A232M7G4_9EURO</name>
<dbReference type="AlphaFoldDB" id="A0A232M7G4"/>
<dbReference type="PANTHER" id="PTHR22760">
    <property type="entry name" value="GLYCOSYLTRANSFERASE"/>
    <property type="match status" value="1"/>
</dbReference>
<comment type="function">
    <text evidence="11">Mannosyltransferase involved in glycosylphosphatidylinositol-anchor biosynthesis. Transfers the third mannose to Man2-GlcN-acyl-PI during GPI precursor assembly.</text>
</comment>
<dbReference type="EC" id="2.4.1.-" evidence="12"/>
<keyword evidence="8 12" id="KW-0256">Endoplasmic reticulum</keyword>
<dbReference type="GO" id="GO:0000026">
    <property type="term" value="F:alpha-1,2-mannosyltransferase activity"/>
    <property type="evidence" value="ECO:0007669"/>
    <property type="project" value="TreeGrafter"/>
</dbReference>
<evidence type="ECO:0000256" key="10">
    <source>
        <dbReference type="ARBA" id="ARBA00023136"/>
    </source>
</evidence>
<feature type="transmembrane region" description="Helical" evidence="12">
    <location>
        <begin position="244"/>
        <end position="268"/>
    </location>
</feature>
<dbReference type="PANTHER" id="PTHR22760:SF4">
    <property type="entry name" value="GPI MANNOSYLTRANSFERASE 3"/>
    <property type="match status" value="1"/>
</dbReference>
<feature type="transmembrane region" description="Helical" evidence="12">
    <location>
        <begin position="430"/>
        <end position="460"/>
    </location>
</feature>
<evidence type="ECO:0000256" key="8">
    <source>
        <dbReference type="ARBA" id="ARBA00022824"/>
    </source>
</evidence>
<dbReference type="OrthoDB" id="416834at2759"/>
<feature type="transmembrane region" description="Helical" evidence="12">
    <location>
        <begin position="280"/>
        <end position="298"/>
    </location>
</feature>
<evidence type="ECO:0000256" key="6">
    <source>
        <dbReference type="ARBA" id="ARBA00022679"/>
    </source>
</evidence>
<keyword evidence="15" id="KW-1185">Reference proteome</keyword>
<feature type="region of interest" description="Disordered" evidence="13">
    <location>
        <begin position="1"/>
        <end position="25"/>
    </location>
</feature>
<feature type="transmembrane region" description="Helical" evidence="12">
    <location>
        <begin position="32"/>
        <end position="50"/>
    </location>
</feature>
<comment type="similarity">
    <text evidence="3">Belongs to the glycosyltransferase 22 family. PIGB subfamily.</text>
</comment>
<evidence type="ECO:0000256" key="9">
    <source>
        <dbReference type="ARBA" id="ARBA00022989"/>
    </source>
</evidence>
<evidence type="ECO:0000256" key="13">
    <source>
        <dbReference type="SAM" id="MobiDB-lite"/>
    </source>
</evidence>